<keyword evidence="4" id="KW-0445">Lipid transport</keyword>
<reference evidence="9 10" key="1">
    <citation type="submission" date="2022-05" db="EMBL/GenBank/DDBJ databases">
        <authorList>
            <person name="Park J.-S."/>
        </authorList>
    </citation>
    <scope>NUCLEOTIDE SEQUENCE [LARGE SCALE GENOMIC DNA]</scope>
    <source>
        <strain evidence="9 10">2012CJ34-2</strain>
    </source>
</reference>
<dbReference type="InterPro" id="IPR016039">
    <property type="entry name" value="Thiolase-like"/>
</dbReference>
<proteinExistence type="predicted"/>
<dbReference type="PANTHER" id="PTHR42870">
    <property type="entry name" value="ACETYL-COA C-ACETYLTRANSFERASE"/>
    <property type="match status" value="1"/>
</dbReference>
<evidence type="ECO:0000313" key="9">
    <source>
        <dbReference type="EMBL" id="MCL6271920.1"/>
    </source>
</evidence>
<name>A0ABT0PKL6_9GAMM</name>
<dbReference type="Pfam" id="PF00108">
    <property type="entry name" value="Thiolase_N"/>
    <property type="match status" value="1"/>
</dbReference>
<feature type="domain" description="Thiolase C-terminal" evidence="8">
    <location>
        <begin position="276"/>
        <end position="401"/>
    </location>
</feature>
<dbReference type="Proteomes" id="UP001203338">
    <property type="component" value="Unassembled WGS sequence"/>
</dbReference>
<evidence type="ECO:0000259" key="7">
    <source>
        <dbReference type="Pfam" id="PF00108"/>
    </source>
</evidence>
<dbReference type="PIRSF" id="PIRSF000429">
    <property type="entry name" value="Ac-CoA_Ac_transf"/>
    <property type="match status" value="1"/>
</dbReference>
<evidence type="ECO:0000256" key="5">
    <source>
        <dbReference type="ARBA" id="ARBA00023121"/>
    </source>
</evidence>
<accession>A0ABT0PKL6</accession>
<comment type="caution">
    <text evidence="9">The sequence shown here is derived from an EMBL/GenBank/DDBJ whole genome shotgun (WGS) entry which is preliminary data.</text>
</comment>
<dbReference type="InterPro" id="IPR020616">
    <property type="entry name" value="Thiolase_N"/>
</dbReference>
<dbReference type="InterPro" id="IPR020613">
    <property type="entry name" value="Thiolase_CS"/>
</dbReference>
<sequence length="417" mass="44717">MTDVFVVGIASTALGKFPEKSVKDFTREAVHGALKDAGASISDIEAAWFSNTRQGALEGQNTIRGQCALRPLGIQGIPVTNVENACASSSSASLQAVAHIKAGFCDVALVASGEKMFFPEKREAMFKAFSGGTDIHRLEEFRQKITTMGQDLIPEQFQNIDTGQRSFFMDSYAAQARLHMETFGTTQKQIAAVASKNHWHSTFNHLAQYQHAVTVEEVLKERLVSWPLTLPMCAPISDGGAAAIICSEKALPRFMKKRAVRIRGISLVSGTDRQPEDFQNHIGRLASLKAYEQAQIDAKDVDLAEVHDATAFSEIQQIENLGLCPSGEGGALSEQGHTSLGGKVPVNTSGGLVSKGHPVGATGIIQLFELVTQLRGEAGKRQVENARIAVAENGGGFYECEEAATVVTVLEGGRSNG</sequence>
<dbReference type="EMBL" id="JAMFLX010000037">
    <property type="protein sequence ID" value="MCL6271920.1"/>
    <property type="molecule type" value="Genomic_DNA"/>
</dbReference>
<dbReference type="RefSeq" id="WP_249701589.1">
    <property type="nucleotide sequence ID" value="NZ_JAMFLX010000037.1"/>
</dbReference>
<keyword evidence="3" id="KW-0808">Transferase</keyword>
<evidence type="ECO:0000256" key="4">
    <source>
        <dbReference type="ARBA" id="ARBA00023055"/>
    </source>
</evidence>
<dbReference type="Pfam" id="PF22691">
    <property type="entry name" value="Thiolase_C_1"/>
    <property type="match status" value="1"/>
</dbReference>
<dbReference type="CDD" id="cd00829">
    <property type="entry name" value="SCP-x_thiolase"/>
    <property type="match status" value="1"/>
</dbReference>
<dbReference type="PANTHER" id="PTHR42870:SF1">
    <property type="entry name" value="NON-SPECIFIC LIPID-TRANSFER PROTEIN-LIKE 2"/>
    <property type="match status" value="1"/>
</dbReference>
<evidence type="ECO:0000259" key="8">
    <source>
        <dbReference type="Pfam" id="PF22691"/>
    </source>
</evidence>
<keyword evidence="5" id="KW-0446">Lipid-binding</keyword>
<gene>
    <name evidence="9" type="ORF">M3P05_18535</name>
</gene>
<dbReference type="PROSITE" id="PS00737">
    <property type="entry name" value="THIOLASE_2"/>
    <property type="match status" value="1"/>
</dbReference>
<feature type="domain" description="Thiolase N-terminal" evidence="7">
    <location>
        <begin position="4"/>
        <end position="209"/>
    </location>
</feature>
<dbReference type="Gene3D" id="3.40.47.10">
    <property type="match status" value="1"/>
</dbReference>
<dbReference type="SUPFAM" id="SSF53901">
    <property type="entry name" value="Thiolase-like"/>
    <property type="match status" value="2"/>
</dbReference>
<organism evidence="9 10">
    <name type="scientific">Parendozoicomonas callyspongiae</name>
    <dbReference type="NCBI Taxonomy" id="2942213"/>
    <lineage>
        <taxon>Bacteria</taxon>
        <taxon>Pseudomonadati</taxon>
        <taxon>Pseudomonadota</taxon>
        <taxon>Gammaproteobacteria</taxon>
        <taxon>Oceanospirillales</taxon>
        <taxon>Endozoicomonadaceae</taxon>
        <taxon>Parendozoicomonas</taxon>
    </lineage>
</organism>
<evidence type="ECO:0000256" key="6">
    <source>
        <dbReference type="ARBA" id="ARBA00032316"/>
    </source>
</evidence>
<evidence type="ECO:0000256" key="1">
    <source>
        <dbReference type="ARBA" id="ARBA00012352"/>
    </source>
</evidence>
<dbReference type="InterPro" id="IPR055140">
    <property type="entry name" value="Thiolase_C_2"/>
</dbReference>
<keyword evidence="10" id="KW-1185">Reference proteome</keyword>
<dbReference type="EC" id="2.3.1.176" evidence="1"/>
<dbReference type="InterPro" id="IPR002155">
    <property type="entry name" value="Thiolase"/>
</dbReference>
<evidence type="ECO:0000313" key="10">
    <source>
        <dbReference type="Proteomes" id="UP001203338"/>
    </source>
</evidence>
<protein>
    <recommendedName>
        <fullName evidence="1">propanoyl-CoA C-acyltransferase</fullName>
        <ecNumber evidence="1">2.3.1.176</ecNumber>
    </recommendedName>
    <alternativeName>
        <fullName evidence="6">Propanoyl-CoA C-acyltransferase</fullName>
    </alternativeName>
</protein>
<keyword evidence="2" id="KW-0813">Transport</keyword>
<evidence type="ECO:0000256" key="3">
    <source>
        <dbReference type="ARBA" id="ARBA00022679"/>
    </source>
</evidence>
<evidence type="ECO:0000256" key="2">
    <source>
        <dbReference type="ARBA" id="ARBA00022448"/>
    </source>
</evidence>